<feature type="domain" description="Impact N-terminal" evidence="2">
    <location>
        <begin position="17"/>
        <end position="127"/>
    </location>
</feature>
<evidence type="ECO:0000313" key="3">
    <source>
        <dbReference type="EMBL" id="OGF09336.1"/>
    </source>
</evidence>
<name>A0A1F5R4I5_9BACT</name>
<dbReference type="PANTHER" id="PTHR16301:SF25">
    <property type="entry name" value="PROTEIN IMPACT"/>
    <property type="match status" value="1"/>
</dbReference>
<evidence type="ECO:0000256" key="1">
    <source>
        <dbReference type="ARBA" id="ARBA00007665"/>
    </source>
</evidence>
<evidence type="ECO:0000313" key="4">
    <source>
        <dbReference type="Proteomes" id="UP000177230"/>
    </source>
</evidence>
<dbReference type="EMBL" id="MFFM01000042">
    <property type="protein sequence ID" value="OGF09336.1"/>
    <property type="molecule type" value="Genomic_DNA"/>
</dbReference>
<sequence>MKHIQGLNQINPFIVDRRSKYAVTSFPVVSEDDFKQKSKLLMKDKRFRQADHNIVAYRIKNGDGGIMEYKNDGYNSPSKESGAGVMMLEIMRNKKAENLCVVVTRWYGGVHLGADRFKHVRDATIEILK</sequence>
<dbReference type="GO" id="GO:0006446">
    <property type="term" value="P:regulation of translational initiation"/>
    <property type="evidence" value="ECO:0007669"/>
    <property type="project" value="TreeGrafter"/>
</dbReference>
<dbReference type="PANTHER" id="PTHR16301">
    <property type="entry name" value="IMPACT-RELATED"/>
    <property type="match status" value="1"/>
</dbReference>
<comment type="caution">
    <text evidence="3">The sequence shown here is derived from an EMBL/GenBank/DDBJ whole genome shotgun (WGS) entry which is preliminary data.</text>
</comment>
<dbReference type="Gene3D" id="3.30.230.30">
    <property type="entry name" value="Impact, N-terminal domain"/>
    <property type="match status" value="1"/>
</dbReference>
<dbReference type="InterPro" id="IPR023582">
    <property type="entry name" value="Impact"/>
</dbReference>
<dbReference type="SUPFAM" id="SSF54211">
    <property type="entry name" value="Ribosomal protein S5 domain 2-like"/>
    <property type="match status" value="1"/>
</dbReference>
<dbReference type="InterPro" id="IPR001498">
    <property type="entry name" value="Impact_N"/>
</dbReference>
<dbReference type="Pfam" id="PF01205">
    <property type="entry name" value="Impact_N"/>
    <property type="match status" value="1"/>
</dbReference>
<dbReference type="GO" id="GO:0005737">
    <property type="term" value="C:cytoplasm"/>
    <property type="evidence" value="ECO:0007669"/>
    <property type="project" value="TreeGrafter"/>
</dbReference>
<dbReference type="InterPro" id="IPR036956">
    <property type="entry name" value="Impact_N_sf"/>
</dbReference>
<dbReference type="AlphaFoldDB" id="A0A1F5R4I5"/>
<dbReference type="InterPro" id="IPR020568">
    <property type="entry name" value="Ribosomal_Su5_D2-typ_SF"/>
</dbReference>
<organism evidence="3 4">
    <name type="scientific">Candidatus Edwardsbacteria bacterium GWF2_54_11</name>
    <dbReference type="NCBI Taxonomy" id="1817851"/>
    <lineage>
        <taxon>Bacteria</taxon>
        <taxon>Candidatus Edwardsiibacteriota</taxon>
    </lineage>
</organism>
<gene>
    <name evidence="3" type="ORF">A2024_08605</name>
</gene>
<dbReference type="GO" id="GO:0140469">
    <property type="term" value="P:GCN2-mediated signaling"/>
    <property type="evidence" value="ECO:0007669"/>
    <property type="project" value="TreeGrafter"/>
</dbReference>
<dbReference type="Proteomes" id="UP000177230">
    <property type="component" value="Unassembled WGS sequence"/>
</dbReference>
<evidence type="ECO:0000259" key="2">
    <source>
        <dbReference type="Pfam" id="PF01205"/>
    </source>
</evidence>
<protein>
    <recommendedName>
        <fullName evidence="2">Impact N-terminal domain-containing protein</fullName>
    </recommendedName>
</protein>
<proteinExistence type="inferred from homology"/>
<reference evidence="3 4" key="1">
    <citation type="journal article" date="2016" name="Nat. Commun.">
        <title>Thousands of microbial genomes shed light on interconnected biogeochemical processes in an aquifer system.</title>
        <authorList>
            <person name="Anantharaman K."/>
            <person name="Brown C.T."/>
            <person name="Hug L.A."/>
            <person name="Sharon I."/>
            <person name="Castelle C.J."/>
            <person name="Probst A.J."/>
            <person name="Thomas B.C."/>
            <person name="Singh A."/>
            <person name="Wilkins M.J."/>
            <person name="Karaoz U."/>
            <person name="Brodie E.L."/>
            <person name="Williams K.H."/>
            <person name="Hubbard S.S."/>
            <person name="Banfield J.F."/>
        </authorList>
    </citation>
    <scope>NUCLEOTIDE SEQUENCE [LARGE SCALE GENOMIC DNA]</scope>
</reference>
<comment type="similarity">
    <text evidence="1">Belongs to the IMPACT family.</text>
</comment>
<accession>A0A1F5R4I5</accession>